<dbReference type="UniPathway" id="UPA00253">
    <property type="reaction ID" value="UER00334"/>
</dbReference>
<dbReference type="GO" id="GO:0003952">
    <property type="term" value="F:NAD+ synthase (glutamine-hydrolyzing) activity"/>
    <property type="evidence" value="ECO:0007669"/>
    <property type="project" value="UniProtKB-UniRule"/>
</dbReference>
<evidence type="ECO:0000259" key="9">
    <source>
        <dbReference type="PROSITE" id="PS50263"/>
    </source>
</evidence>
<feature type="active site" description="Proton acceptor; for glutaminase activity" evidence="7">
    <location>
        <position position="50"/>
    </location>
</feature>
<dbReference type="EC" id="6.3.5.1" evidence="7 8"/>
<dbReference type="Pfam" id="PF00795">
    <property type="entry name" value="CN_hydrolase"/>
    <property type="match status" value="1"/>
</dbReference>
<proteinExistence type="inferred from homology"/>
<comment type="pathway">
    <text evidence="1 7 8">Cofactor biosynthesis; NAD(+) biosynthesis; NAD(+) from deamido-NAD(+) (L-Gln route): step 1/1.</text>
</comment>
<dbReference type="Gene3D" id="3.40.50.620">
    <property type="entry name" value="HUPs"/>
    <property type="match status" value="1"/>
</dbReference>
<evidence type="ECO:0000256" key="8">
    <source>
        <dbReference type="PIRNR" id="PIRNR006630"/>
    </source>
</evidence>
<dbReference type="GO" id="GO:0004359">
    <property type="term" value="F:glutaminase activity"/>
    <property type="evidence" value="ECO:0007669"/>
    <property type="project" value="InterPro"/>
</dbReference>
<dbReference type="Gene3D" id="3.60.110.10">
    <property type="entry name" value="Carbon-nitrogen hydrolase"/>
    <property type="match status" value="1"/>
</dbReference>
<feature type="binding site" evidence="7">
    <location>
        <begin position="493"/>
        <end position="496"/>
    </location>
    <ligand>
        <name>deamido-NAD(+)</name>
        <dbReference type="ChEBI" id="CHEBI:58437"/>
        <note>ligand shared between two neighboring subunits</note>
    </ligand>
</feature>
<dbReference type="InterPro" id="IPR003694">
    <property type="entry name" value="NAD_synthase"/>
</dbReference>
<keyword evidence="4 7" id="KW-0547">Nucleotide-binding</keyword>
<dbReference type="HAMAP" id="MF_02090">
    <property type="entry name" value="NadE_glutamine_dep"/>
    <property type="match status" value="1"/>
</dbReference>
<dbReference type="Pfam" id="PF02540">
    <property type="entry name" value="NAD_synthase"/>
    <property type="match status" value="1"/>
</dbReference>
<evidence type="ECO:0000256" key="1">
    <source>
        <dbReference type="ARBA" id="ARBA00005188"/>
    </source>
</evidence>
<comment type="similarity">
    <text evidence="2 7 8">In the C-terminal section; belongs to the NAD synthetase family.</text>
</comment>
<dbReference type="AlphaFoldDB" id="A0A1F7W6N6"/>
<evidence type="ECO:0000256" key="3">
    <source>
        <dbReference type="ARBA" id="ARBA00022598"/>
    </source>
</evidence>
<feature type="binding site" evidence="7">
    <location>
        <position position="208"/>
    </location>
    <ligand>
        <name>L-glutamine</name>
        <dbReference type="ChEBI" id="CHEBI:58359"/>
    </ligand>
</feature>
<comment type="caution">
    <text evidence="10">The sequence shown here is derived from an EMBL/GenBank/DDBJ whole genome shotgun (WGS) entry which is preliminary data.</text>
</comment>
<dbReference type="InterPro" id="IPR022310">
    <property type="entry name" value="NAD/GMP_synthase"/>
</dbReference>
<dbReference type="InterPro" id="IPR014445">
    <property type="entry name" value="Gln-dep_NAD_synthase"/>
</dbReference>
<keyword evidence="3 7" id="KW-0436">Ligase</keyword>
<dbReference type="GO" id="GO:0005524">
    <property type="term" value="F:ATP binding"/>
    <property type="evidence" value="ECO:0007669"/>
    <property type="project" value="UniProtKB-UniRule"/>
</dbReference>
<gene>
    <name evidence="7" type="primary">nadE</name>
    <name evidence="10" type="ORF">A2318_00525</name>
</gene>
<evidence type="ECO:0000313" key="10">
    <source>
        <dbReference type="EMBL" id="OGL98296.1"/>
    </source>
</evidence>
<dbReference type="SUPFAM" id="SSF52402">
    <property type="entry name" value="Adenine nucleotide alpha hydrolases-like"/>
    <property type="match status" value="1"/>
</dbReference>
<name>A0A1F7W6N6_9BACT</name>
<feature type="binding site" evidence="7">
    <location>
        <position position="464"/>
    </location>
    <ligand>
        <name>deamido-NAD(+)</name>
        <dbReference type="ChEBI" id="CHEBI:58437"/>
        <note>ligand shared between two neighboring subunits</note>
    </ligand>
</feature>
<keyword evidence="5 7" id="KW-0067">ATP-binding</keyword>
<evidence type="ECO:0000256" key="4">
    <source>
        <dbReference type="ARBA" id="ARBA00022741"/>
    </source>
</evidence>
<feature type="active site" description="For glutaminase activity" evidence="7">
    <location>
        <position position="119"/>
    </location>
</feature>
<dbReference type="STRING" id="1802421.A2318_00525"/>
<dbReference type="PROSITE" id="PS50263">
    <property type="entry name" value="CN_HYDROLASE"/>
    <property type="match status" value="1"/>
</dbReference>
<evidence type="ECO:0000256" key="5">
    <source>
        <dbReference type="ARBA" id="ARBA00022840"/>
    </source>
</evidence>
<feature type="binding site" evidence="7">
    <location>
        <begin position="378"/>
        <end position="385"/>
    </location>
    <ligand>
        <name>ATP</name>
        <dbReference type="ChEBI" id="CHEBI:30616"/>
    </ligand>
</feature>
<dbReference type="GO" id="GO:0008795">
    <property type="term" value="F:NAD+ synthase activity"/>
    <property type="evidence" value="ECO:0007669"/>
    <property type="project" value="UniProtKB-UniRule"/>
</dbReference>
<evidence type="ECO:0000256" key="7">
    <source>
        <dbReference type="HAMAP-Rule" id="MF_02090"/>
    </source>
</evidence>
<dbReference type="PANTHER" id="PTHR23090:SF9">
    <property type="entry name" value="GLUTAMINE-DEPENDENT NAD(+) SYNTHETASE"/>
    <property type="match status" value="1"/>
</dbReference>
<dbReference type="InterPro" id="IPR014729">
    <property type="entry name" value="Rossmann-like_a/b/a_fold"/>
</dbReference>
<dbReference type="GO" id="GO:0005737">
    <property type="term" value="C:cytoplasm"/>
    <property type="evidence" value="ECO:0007669"/>
    <property type="project" value="InterPro"/>
</dbReference>
<reference evidence="10 11" key="1">
    <citation type="journal article" date="2016" name="Nat. Commun.">
        <title>Thousands of microbial genomes shed light on interconnected biogeochemical processes in an aquifer system.</title>
        <authorList>
            <person name="Anantharaman K."/>
            <person name="Brown C.T."/>
            <person name="Hug L.A."/>
            <person name="Sharon I."/>
            <person name="Castelle C.J."/>
            <person name="Probst A.J."/>
            <person name="Thomas B.C."/>
            <person name="Singh A."/>
            <person name="Wilkins M.J."/>
            <person name="Karaoz U."/>
            <person name="Brodie E.L."/>
            <person name="Williams K.H."/>
            <person name="Hubbard S.S."/>
            <person name="Banfield J.F."/>
        </authorList>
    </citation>
    <scope>NUCLEOTIDE SEQUENCE [LARGE SCALE GENOMIC DNA]</scope>
</reference>
<sequence length="666" mass="75031">MKPKNAFGLVRTAVAVPMVHVTNPLMNVVEMMKLVQQAATKHVQLLTFPELSITGYTCGDLFLQPLLHEKAIDGLQLFIEATRHIDMIIQVGMPLLVNQKLFNVAVTMHKGKILCVTPKTFIPNYKHFYEGRWFRPSYEATVSEVELCGQRVPFGTNHVIDVFVGKGSSKRRIFCLGIEICEDLWMPIPPSSHQAIAGATILTNLSASNSEIGKGAYRYELVTQQAARCVAAYQYVSCGPWESSGDVVFDGDAIISENGHLRARSEPFDLDVEFEPQLLVTDVDVEKLERERFISGSYSQTSIVDPKEFHRIECVVESIDDKLAAAPRIHLNKLPFVPSNNKERAERCEEIFKHVVTALKRRLRSFEKGTGRRDVVIGISGGLDSLLAFLFTLRAFDELGWDRKGILAVTMPGAGTSRRTKKNALTLIKQTGVTWRDISIVKNVTTHLRSIGHEPCWTCLQCENAQARERTHILMDLGFVIGTGDLSEIAQGWCTYNGDQQSMYNPNGDIPKTLVKYLVRHAVEIERFKEIRKAILDVLSTPVSPELVKAKKVGEIEQLTEDIIGPYILHDFFLWHMIRNGYSPRKIAWLAKLTFAGDYDRATILKWLHAFLKRFSASQFKRQNLPDCPKIASVSLSPRGDWRAPADVVLTAWIEEVRAMIEELVP</sequence>
<comment type="function">
    <text evidence="7">Catalyzes the ATP-dependent amidation of deamido-NAD to form NAD. Uses L-glutamine as a nitrogen source.</text>
</comment>
<evidence type="ECO:0000256" key="6">
    <source>
        <dbReference type="ARBA" id="ARBA00023027"/>
    </source>
</evidence>
<dbReference type="InterPro" id="IPR041856">
    <property type="entry name" value="NAD+_synth_C"/>
</dbReference>
<dbReference type="InterPro" id="IPR036526">
    <property type="entry name" value="C-N_Hydrolase_sf"/>
</dbReference>
<feature type="active site" description="Nucleophile; for glutaminase activity" evidence="7">
    <location>
        <position position="181"/>
    </location>
</feature>
<evidence type="ECO:0000256" key="2">
    <source>
        <dbReference type="ARBA" id="ARBA00007145"/>
    </source>
</evidence>
<dbReference type="PANTHER" id="PTHR23090">
    <property type="entry name" value="NH 3 /GLUTAMINE-DEPENDENT NAD + SYNTHETASE"/>
    <property type="match status" value="1"/>
</dbReference>
<feature type="domain" description="CN hydrolase" evidence="9">
    <location>
        <begin position="10"/>
        <end position="285"/>
    </location>
</feature>
<feature type="binding site" evidence="7">
    <location>
        <position position="621"/>
    </location>
    <ligand>
        <name>deamido-NAD(+)</name>
        <dbReference type="ChEBI" id="CHEBI:58437"/>
        <note>ligand shared between two neighboring subunits</note>
    </ligand>
</feature>
<comment type="catalytic activity">
    <reaction evidence="7 8">
        <text>deamido-NAD(+) + L-glutamine + ATP + H2O = L-glutamate + AMP + diphosphate + NAD(+) + H(+)</text>
        <dbReference type="Rhea" id="RHEA:24384"/>
        <dbReference type="ChEBI" id="CHEBI:15377"/>
        <dbReference type="ChEBI" id="CHEBI:15378"/>
        <dbReference type="ChEBI" id="CHEBI:29985"/>
        <dbReference type="ChEBI" id="CHEBI:30616"/>
        <dbReference type="ChEBI" id="CHEBI:33019"/>
        <dbReference type="ChEBI" id="CHEBI:57540"/>
        <dbReference type="ChEBI" id="CHEBI:58359"/>
        <dbReference type="ChEBI" id="CHEBI:58437"/>
        <dbReference type="ChEBI" id="CHEBI:456215"/>
        <dbReference type="EC" id="6.3.5.1"/>
    </reaction>
</comment>
<protein>
    <recommendedName>
        <fullName evidence="7 8">Glutamine-dependent NAD(+) synthetase</fullName>
        <ecNumber evidence="7 8">6.3.5.1</ecNumber>
    </recommendedName>
    <alternativeName>
        <fullName evidence="7 8">NAD(+) synthase [glutamine-hydrolyzing]</fullName>
    </alternativeName>
</protein>
<dbReference type="Proteomes" id="UP000177331">
    <property type="component" value="Unassembled WGS sequence"/>
</dbReference>
<feature type="binding site" evidence="7">
    <location>
        <position position="483"/>
    </location>
    <ligand>
        <name>ATP</name>
        <dbReference type="ChEBI" id="CHEBI:30616"/>
    </ligand>
</feature>
<dbReference type="PIRSF" id="PIRSF006630">
    <property type="entry name" value="NADS_GAT"/>
    <property type="match status" value="1"/>
</dbReference>
<evidence type="ECO:0000313" key="11">
    <source>
        <dbReference type="Proteomes" id="UP000177331"/>
    </source>
</evidence>
<feature type="binding site" evidence="7">
    <location>
        <position position="214"/>
    </location>
    <ligand>
        <name>L-glutamine</name>
        <dbReference type="ChEBI" id="CHEBI:58359"/>
    </ligand>
</feature>
<dbReference type="CDD" id="cd00553">
    <property type="entry name" value="NAD_synthase"/>
    <property type="match status" value="1"/>
</dbReference>
<accession>A0A1F7W6N6</accession>
<keyword evidence="6 7" id="KW-0520">NAD</keyword>
<feature type="binding site" evidence="7">
    <location>
        <position position="125"/>
    </location>
    <ligand>
        <name>L-glutamine</name>
        <dbReference type="ChEBI" id="CHEBI:58359"/>
    </ligand>
</feature>
<dbReference type="InterPro" id="IPR003010">
    <property type="entry name" value="C-N_Hydrolase"/>
</dbReference>
<dbReference type="NCBIfam" id="NF002730">
    <property type="entry name" value="PRK02628.1"/>
    <property type="match status" value="1"/>
</dbReference>
<dbReference type="EMBL" id="MGFD01000029">
    <property type="protein sequence ID" value="OGL98296.1"/>
    <property type="molecule type" value="Genomic_DNA"/>
</dbReference>
<dbReference type="SUPFAM" id="SSF56317">
    <property type="entry name" value="Carbon-nitrogen hydrolase"/>
    <property type="match status" value="1"/>
</dbReference>
<dbReference type="Gene3D" id="1.10.10.1140">
    <property type="entry name" value="Glutamine-dependent NAD+ synthetase, C-terminal domain"/>
    <property type="match status" value="1"/>
</dbReference>
<dbReference type="CDD" id="cd07570">
    <property type="entry name" value="GAT_Gln-NAD-synth"/>
    <property type="match status" value="1"/>
</dbReference>
<feature type="binding site" evidence="7">
    <location>
        <position position="488"/>
    </location>
    <ligand>
        <name>deamido-NAD(+)</name>
        <dbReference type="ChEBI" id="CHEBI:58437"/>
        <note>ligand shared between two neighboring subunits</note>
    </ligand>
</feature>
<organism evidence="10 11">
    <name type="scientific">Candidatus Uhrbacteria bacterium RIFOXYB2_FULL_45_11</name>
    <dbReference type="NCBI Taxonomy" id="1802421"/>
    <lineage>
        <taxon>Bacteria</taxon>
        <taxon>Candidatus Uhriibacteriota</taxon>
    </lineage>
</organism>
<dbReference type="GO" id="GO:0009435">
    <property type="term" value="P:NAD+ biosynthetic process"/>
    <property type="evidence" value="ECO:0007669"/>
    <property type="project" value="UniProtKB-UniRule"/>
</dbReference>